<evidence type="ECO:0000256" key="2">
    <source>
        <dbReference type="ARBA" id="ARBA00022679"/>
    </source>
</evidence>
<proteinExistence type="inferred from homology"/>
<dbReference type="GO" id="GO:0008757">
    <property type="term" value="F:S-adenosylmethionine-dependent methyltransferase activity"/>
    <property type="evidence" value="ECO:0007669"/>
    <property type="project" value="TreeGrafter"/>
</dbReference>
<dbReference type="Pfam" id="PF01596">
    <property type="entry name" value="Methyltransf_3"/>
    <property type="match status" value="1"/>
</dbReference>
<dbReference type="PANTHER" id="PTHR10509">
    <property type="entry name" value="O-METHYLTRANSFERASE-RELATED"/>
    <property type="match status" value="1"/>
</dbReference>
<dbReference type="EMBL" id="MU806460">
    <property type="protein sequence ID" value="KAJ3834990.1"/>
    <property type="molecule type" value="Genomic_DNA"/>
</dbReference>
<evidence type="ECO:0000313" key="6">
    <source>
        <dbReference type="Proteomes" id="UP001163846"/>
    </source>
</evidence>
<keyword evidence="3" id="KW-0949">S-adenosyl-L-methionine</keyword>
<comment type="caution">
    <text evidence="5">The sequence shown here is derived from an EMBL/GenBank/DDBJ whole genome shotgun (WGS) entry which is preliminary data.</text>
</comment>
<dbReference type="Proteomes" id="UP001163846">
    <property type="component" value="Unassembled WGS sequence"/>
</dbReference>
<evidence type="ECO:0000256" key="1">
    <source>
        <dbReference type="ARBA" id="ARBA00022603"/>
    </source>
</evidence>
<organism evidence="5 6">
    <name type="scientific">Lentinula raphanica</name>
    <dbReference type="NCBI Taxonomy" id="153919"/>
    <lineage>
        <taxon>Eukaryota</taxon>
        <taxon>Fungi</taxon>
        <taxon>Dikarya</taxon>
        <taxon>Basidiomycota</taxon>
        <taxon>Agaricomycotina</taxon>
        <taxon>Agaricomycetes</taxon>
        <taxon>Agaricomycetidae</taxon>
        <taxon>Agaricales</taxon>
        <taxon>Marasmiineae</taxon>
        <taxon>Omphalotaceae</taxon>
        <taxon>Lentinula</taxon>
    </lineage>
</organism>
<dbReference type="PROSITE" id="PS51682">
    <property type="entry name" value="SAM_OMT_I"/>
    <property type="match status" value="1"/>
</dbReference>
<dbReference type="GO" id="GO:0032259">
    <property type="term" value="P:methylation"/>
    <property type="evidence" value="ECO:0007669"/>
    <property type="project" value="UniProtKB-KW"/>
</dbReference>
<comment type="similarity">
    <text evidence="4">Belongs to the class I-like SAM-binding methyltransferase superfamily. Cation-dependent O-methyltransferase family.</text>
</comment>
<dbReference type="SUPFAM" id="SSF53335">
    <property type="entry name" value="S-adenosyl-L-methionine-dependent methyltransferases"/>
    <property type="match status" value="1"/>
</dbReference>
<dbReference type="Gene3D" id="3.40.50.150">
    <property type="entry name" value="Vaccinia Virus protein VP39"/>
    <property type="match status" value="1"/>
</dbReference>
<dbReference type="CDD" id="cd02440">
    <property type="entry name" value="AdoMet_MTases"/>
    <property type="match status" value="1"/>
</dbReference>
<dbReference type="InterPro" id="IPR029063">
    <property type="entry name" value="SAM-dependent_MTases_sf"/>
</dbReference>
<dbReference type="InterPro" id="IPR002935">
    <property type="entry name" value="SAM_O-MeTrfase"/>
</dbReference>
<reference evidence="5" key="1">
    <citation type="submission" date="2022-08" db="EMBL/GenBank/DDBJ databases">
        <authorList>
            <consortium name="DOE Joint Genome Institute"/>
            <person name="Min B."/>
            <person name="Riley R."/>
            <person name="Sierra-Patev S."/>
            <person name="Naranjo-Ortiz M."/>
            <person name="Looney B."/>
            <person name="Konkel Z."/>
            <person name="Slot J.C."/>
            <person name="Sakamoto Y."/>
            <person name="Steenwyk J.L."/>
            <person name="Rokas A."/>
            <person name="Carro J."/>
            <person name="Camarero S."/>
            <person name="Ferreira P."/>
            <person name="Molpeceres G."/>
            <person name="Ruiz-Duenas F.J."/>
            <person name="Serrano A."/>
            <person name="Henrissat B."/>
            <person name="Drula E."/>
            <person name="Hughes K.W."/>
            <person name="Mata J.L."/>
            <person name="Ishikawa N.K."/>
            <person name="Vargas-Isla R."/>
            <person name="Ushijima S."/>
            <person name="Smith C.A."/>
            <person name="Ahrendt S."/>
            <person name="Andreopoulos W."/>
            <person name="He G."/>
            <person name="Labutti K."/>
            <person name="Lipzen A."/>
            <person name="Ng V."/>
            <person name="Sandor L."/>
            <person name="Barry K."/>
            <person name="Martinez A.T."/>
            <person name="Xiao Y."/>
            <person name="Gibbons J.G."/>
            <person name="Terashima K."/>
            <person name="Hibbett D.S."/>
            <person name="Grigoriev I.V."/>
        </authorList>
    </citation>
    <scope>NUCLEOTIDE SEQUENCE</scope>
    <source>
        <strain evidence="5">TFB9207</strain>
    </source>
</reference>
<sequence>MSLQSKYNAATSVVDWAKSDAYHNSFLIHKDDDLDFAVKNATAQGLPDIAVSPAQGKWLSLMAQSIGAKRILEVGTLGGYSSIWMGKTLPEDGELITLEINGTHAKVARENFAKAGLAAKCKVVVGPAYESMTGLQPDVPFDLVFIDADKRSYPQYVAEAKRLVRKGGVIIVDNVVRYGLVNDLSVDDIDIVGIREMLAYIKEDKELDATTIATVGERAFDGFLYAIRK</sequence>
<name>A0AA38UAJ6_9AGAR</name>
<evidence type="ECO:0000313" key="5">
    <source>
        <dbReference type="EMBL" id="KAJ3834990.1"/>
    </source>
</evidence>
<keyword evidence="2" id="KW-0808">Transferase</keyword>
<keyword evidence="6" id="KW-1185">Reference proteome</keyword>
<dbReference type="GO" id="GO:0008171">
    <property type="term" value="F:O-methyltransferase activity"/>
    <property type="evidence" value="ECO:0007669"/>
    <property type="project" value="InterPro"/>
</dbReference>
<keyword evidence="1" id="KW-0489">Methyltransferase</keyword>
<dbReference type="InterPro" id="IPR050362">
    <property type="entry name" value="Cation-dep_OMT"/>
</dbReference>
<dbReference type="AlphaFoldDB" id="A0AA38UAJ6"/>
<dbReference type="PANTHER" id="PTHR10509:SF14">
    <property type="entry name" value="CAFFEOYL-COA O-METHYLTRANSFERASE 3-RELATED"/>
    <property type="match status" value="1"/>
</dbReference>
<evidence type="ECO:0000256" key="3">
    <source>
        <dbReference type="ARBA" id="ARBA00022691"/>
    </source>
</evidence>
<accession>A0AA38UAJ6</accession>
<evidence type="ECO:0000256" key="4">
    <source>
        <dbReference type="ARBA" id="ARBA00023453"/>
    </source>
</evidence>
<protein>
    <submittedName>
        <fullName evidence="5">O-methyltransferase family 3 protein</fullName>
    </submittedName>
</protein>
<gene>
    <name evidence="5" type="ORF">F5878DRAFT_629122</name>
</gene>